<dbReference type="GO" id="GO:0005886">
    <property type="term" value="C:plasma membrane"/>
    <property type="evidence" value="ECO:0007669"/>
    <property type="project" value="TreeGrafter"/>
</dbReference>
<sequence>MGYFQCRSPPRQMASDGGEKMFDPVLFDVTRIPADDIATQITKEDFEVFQNIRPDELTCVGWSGRHKQELSPNVVAMTQRFNKTSFWAISVILQTQNLKLRVEVLAQFIRIARKLHDFSNYHGMLAIISALRHVSIDRLTDTWSRISRADRKHFEILSKYVPEGDGHQLLREKFEAIQLPCIPHLGLFLKELTYIDVANPIENGVEPESRIMKMNNILRLISEFQMSDYSELPVLPYIQSYLNSFDYINELQRFLEDENYKQSYELQPKFDKKSKKFGTMDDLNNPAPRNTVTSRFTRGHRRTVSLGRSPRHNELMADHTQPTVSLLDDCPLSQSSSPGSINGVRNSLPGNGISNMRFTRSYRAQVNPGSLGSNGSSNFSTRSEKLSIPDDIPAEAIIQEGCLMRKKNAKKGQKMTIKYWKRYWIVLTNASGNGYNDNVLLLYESRNPFIFSRIVDRRQFQRDSAKQMVLSHFVFSEECPNADEFSLTDEYSGECYRFKAFGAVNAQMWKNAIAEAKRPKIPDLIDLSEER</sequence>
<dbReference type="SUPFAM" id="SSF48366">
    <property type="entry name" value="Ras GEF"/>
    <property type="match status" value="1"/>
</dbReference>
<protein>
    <recommendedName>
        <fullName evidence="7">Ras-GEF domain-containing protein</fullName>
    </recommendedName>
</protein>
<dbReference type="PROSITE" id="PS50009">
    <property type="entry name" value="RASGEF_CAT"/>
    <property type="match status" value="1"/>
</dbReference>
<dbReference type="Pfam" id="PF00617">
    <property type="entry name" value="RasGEF"/>
    <property type="match status" value="1"/>
</dbReference>
<evidence type="ECO:0000259" key="3">
    <source>
        <dbReference type="PROSITE" id="PS50003"/>
    </source>
</evidence>
<dbReference type="AlphaFoldDB" id="E4XWM1"/>
<dbReference type="Gene3D" id="2.30.29.30">
    <property type="entry name" value="Pleckstrin-homology domain (PH domain)/Phosphotyrosine-binding domain (PTB)"/>
    <property type="match status" value="1"/>
</dbReference>
<dbReference type="SMART" id="SM00147">
    <property type="entry name" value="RasGEF"/>
    <property type="match status" value="1"/>
</dbReference>
<evidence type="ECO:0000256" key="1">
    <source>
        <dbReference type="ARBA" id="ARBA00022658"/>
    </source>
</evidence>
<evidence type="ECO:0000313" key="5">
    <source>
        <dbReference type="EMBL" id="CBY14076.1"/>
    </source>
</evidence>
<dbReference type="InterPro" id="IPR008937">
    <property type="entry name" value="Ras-like_GEF"/>
</dbReference>
<dbReference type="InterPro" id="IPR001849">
    <property type="entry name" value="PH_domain"/>
</dbReference>
<dbReference type="FunCoup" id="E4XWM1">
    <property type="interactions" value="33"/>
</dbReference>
<dbReference type="InterPro" id="IPR001895">
    <property type="entry name" value="RASGEF_cat_dom"/>
</dbReference>
<dbReference type="PROSITE" id="PS50003">
    <property type="entry name" value="PH_DOMAIN"/>
    <property type="match status" value="1"/>
</dbReference>
<dbReference type="SUPFAM" id="SSF50729">
    <property type="entry name" value="PH domain-like"/>
    <property type="match status" value="2"/>
</dbReference>
<dbReference type="GO" id="GO:0005085">
    <property type="term" value="F:guanyl-nucleotide exchange factor activity"/>
    <property type="evidence" value="ECO:0007669"/>
    <property type="project" value="UniProtKB-KW"/>
</dbReference>
<organism evidence="5">
    <name type="scientific">Oikopleura dioica</name>
    <name type="common">Tunicate</name>
    <dbReference type="NCBI Taxonomy" id="34765"/>
    <lineage>
        <taxon>Eukaryota</taxon>
        <taxon>Metazoa</taxon>
        <taxon>Chordata</taxon>
        <taxon>Tunicata</taxon>
        <taxon>Appendicularia</taxon>
        <taxon>Copelata</taxon>
        <taxon>Oikopleuridae</taxon>
        <taxon>Oikopleura</taxon>
    </lineage>
</organism>
<dbReference type="PANTHER" id="PTHR23113">
    <property type="entry name" value="GUANINE NUCLEOTIDE EXCHANGE FACTOR"/>
    <property type="match status" value="1"/>
</dbReference>
<dbReference type="EMBL" id="FN653248">
    <property type="protein sequence ID" value="CBY14076.1"/>
    <property type="molecule type" value="Genomic_DNA"/>
</dbReference>
<keyword evidence="6" id="KW-1185">Reference proteome</keyword>
<evidence type="ECO:0000259" key="4">
    <source>
        <dbReference type="PROSITE" id="PS50009"/>
    </source>
</evidence>
<dbReference type="SMART" id="SM00233">
    <property type="entry name" value="PH"/>
    <property type="match status" value="1"/>
</dbReference>
<dbReference type="OrthoDB" id="10254377at2759"/>
<dbReference type="CDD" id="cd00155">
    <property type="entry name" value="RasGEF"/>
    <property type="match status" value="1"/>
</dbReference>
<feature type="domain" description="Ras-GEF" evidence="4">
    <location>
        <begin position="33"/>
        <end position="269"/>
    </location>
</feature>
<feature type="domain" description="PH" evidence="3">
    <location>
        <begin position="396"/>
        <end position="518"/>
    </location>
</feature>
<dbReference type="InParanoid" id="E4XWM1"/>
<evidence type="ECO:0008006" key="7">
    <source>
        <dbReference type="Google" id="ProtNLM"/>
    </source>
</evidence>
<keyword evidence="1 2" id="KW-0344">Guanine-nucleotide releasing factor</keyword>
<reference evidence="5" key="1">
    <citation type="journal article" date="2010" name="Science">
        <title>Plasticity of animal genome architecture unmasked by rapid evolution of a pelagic tunicate.</title>
        <authorList>
            <person name="Denoeud F."/>
            <person name="Henriet S."/>
            <person name="Mungpakdee S."/>
            <person name="Aury J.M."/>
            <person name="Da Silva C."/>
            <person name="Brinkmann H."/>
            <person name="Mikhaleva J."/>
            <person name="Olsen L.C."/>
            <person name="Jubin C."/>
            <person name="Canestro C."/>
            <person name="Bouquet J.M."/>
            <person name="Danks G."/>
            <person name="Poulain J."/>
            <person name="Campsteijn C."/>
            <person name="Adamski M."/>
            <person name="Cross I."/>
            <person name="Yadetie F."/>
            <person name="Muffato M."/>
            <person name="Louis A."/>
            <person name="Butcher S."/>
            <person name="Tsagkogeorga G."/>
            <person name="Konrad A."/>
            <person name="Singh S."/>
            <person name="Jensen M.F."/>
            <person name="Cong E.H."/>
            <person name="Eikeseth-Otteraa H."/>
            <person name="Noel B."/>
            <person name="Anthouard V."/>
            <person name="Porcel B.M."/>
            <person name="Kachouri-Lafond R."/>
            <person name="Nishino A."/>
            <person name="Ugolini M."/>
            <person name="Chourrout P."/>
            <person name="Nishida H."/>
            <person name="Aasland R."/>
            <person name="Huzurbazar S."/>
            <person name="Westhof E."/>
            <person name="Delsuc F."/>
            <person name="Lehrach H."/>
            <person name="Reinhardt R."/>
            <person name="Weissenbach J."/>
            <person name="Roy S.W."/>
            <person name="Artiguenave F."/>
            <person name="Postlethwait J.H."/>
            <person name="Manak J.R."/>
            <person name="Thompson E.M."/>
            <person name="Jaillon O."/>
            <person name="Du Pasquier L."/>
            <person name="Boudinot P."/>
            <person name="Liberles D.A."/>
            <person name="Volff J.N."/>
            <person name="Philippe H."/>
            <person name="Lenhard B."/>
            <person name="Roest Crollius H."/>
            <person name="Wincker P."/>
            <person name="Chourrout D."/>
        </authorList>
    </citation>
    <scope>NUCLEOTIDE SEQUENCE [LARGE SCALE GENOMIC DNA]</scope>
</reference>
<evidence type="ECO:0000313" key="6">
    <source>
        <dbReference type="Proteomes" id="UP000001307"/>
    </source>
</evidence>
<dbReference type="InterPro" id="IPR023578">
    <property type="entry name" value="Ras_GEF_dom_sf"/>
</dbReference>
<evidence type="ECO:0000256" key="2">
    <source>
        <dbReference type="PROSITE-ProRule" id="PRU00168"/>
    </source>
</evidence>
<dbReference type="PANTHER" id="PTHR23113:SF368">
    <property type="entry name" value="CELL DIVISION CONTROL PROTEIN 25"/>
    <property type="match status" value="1"/>
</dbReference>
<dbReference type="InterPro" id="IPR011993">
    <property type="entry name" value="PH-like_dom_sf"/>
</dbReference>
<proteinExistence type="predicted"/>
<dbReference type="InterPro" id="IPR036964">
    <property type="entry name" value="RASGEF_cat_dom_sf"/>
</dbReference>
<gene>
    <name evidence="5" type="ORF">GSOID_T00007043001</name>
</gene>
<dbReference type="Proteomes" id="UP000001307">
    <property type="component" value="Unassembled WGS sequence"/>
</dbReference>
<accession>E4XWM1</accession>
<name>E4XWM1_OIKDI</name>
<dbReference type="GO" id="GO:0007265">
    <property type="term" value="P:Ras protein signal transduction"/>
    <property type="evidence" value="ECO:0007669"/>
    <property type="project" value="TreeGrafter"/>
</dbReference>
<dbReference type="Gene3D" id="1.10.840.10">
    <property type="entry name" value="Ras guanine-nucleotide exchange factors catalytic domain"/>
    <property type="match status" value="1"/>
</dbReference>